<reference evidence="3" key="1">
    <citation type="journal article" date="2019" name="Int. J. Syst. Evol. Microbiol.">
        <title>The Global Catalogue of Microorganisms (GCM) 10K type strain sequencing project: providing services to taxonomists for standard genome sequencing and annotation.</title>
        <authorList>
            <consortium name="The Broad Institute Genomics Platform"/>
            <consortium name="The Broad Institute Genome Sequencing Center for Infectious Disease"/>
            <person name="Wu L."/>
            <person name="Ma J."/>
        </authorList>
    </citation>
    <scope>NUCLEOTIDE SEQUENCE [LARGE SCALE GENOMIC DNA]</scope>
    <source>
        <strain evidence="3">NBRC 103166</strain>
    </source>
</reference>
<keyword evidence="1" id="KW-0812">Transmembrane</keyword>
<gene>
    <name evidence="2" type="ORF">GCM10007916_31600</name>
</gene>
<sequence length="164" mass="18959">MQIQHRLMAIWANKYVKTLMKVILALLISLSLTLVCILYTPTIFKSTLNSGLDLLPKNKFIDYKVQNKTEFATEWLEASDALKDDQAMFDLLRTTLPSTSKKDTFFAHMFVVHDYPAPCFFTIFGKHRTIDVTWTVKGIRCKGSKQCNNPQFISQCPPRKIRHK</sequence>
<dbReference type="Proteomes" id="UP001157353">
    <property type="component" value="Unassembled WGS sequence"/>
</dbReference>
<accession>A0ABQ6E4F9</accession>
<dbReference type="RefSeq" id="WP_284205186.1">
    <property type="nucleotide sequence ID" value="NZ_BSPQ01000018.1"/>
</dbReference>
<evidence type="ECO:0000256" key="1">
    <source>
        <dbReference type="SAM" id="Phobius"/>
    </source>
</evidence>
<keyword evidence="1" id="KW-0472">Membrane</keyword>
<dbReference type="EMBL" id="BSPQ01000018">
    <property type="protein sequence ID" value="GLS92090.1"/>
    <property type="molecule type" value="Genomic_DNA"/>
</dbReference>
<evidence type="ECO:0000313" key="3">
    <source>
        <dbReference type="Proteomes" id="UP001157353"/>
    </source>
</evidence>
<keyword evidence="3" id="KW-1185">Reference proteome</keyword>
<keyword evidence="1" id="KW-1133">Transmembrane helix</keyword>
<comment type="caution">
    <text evidence="2">The sequence shown here is derived from an EMBL/GenBank/DDBJ whole genome shotgun (WGS) entry which is preliminary data.</text>
</comment>
<evidence type="ECO:0000313" key="2">
    <source>
        <dbReference type="EMBL" id="GLS92090.1"/>
    </source>
</evidence>
<name>A0ABQ6E4F9_9GAMM</name>
<organism evidence="2 3">
    <name type="scientific">Psychromonas marina</name>
    <dbReference type="NCBI Taxonomy" id="88364"/>
    <lineage>
        <taxon>Bacteria</taxon>
        <taxon>Pseudomonadati</taxon>
        <taxon>Pseudomonadota</taxon>
        <taxon>Gammaproteobacteria</taxon>
        <taxon>Alteromonadales</taxon>
        <taxon>Psychromonadaceae</taxon>
        <taxon>Psychromonas</taxon>
    </lineage>
</organism>
<proteinExistence type="predicted"/>
<protein>
    <submittedName>
        <fullName evidence="2">Uncharacterized protein</fullName>
    </submittedName>
</protein>
<feature type="transmembrane region" description="Helical" evidence="1">
    <location>
        <begin position="21"/>
        <end position="40"/>
    </location>
</feature>